<evidence type="ECO:0000313" key="12">
    <source>
        <dbReference type="EMBL" id="CAI5786623.1"/>
    </source>
</evidence>
<evidence type="ECO:0000256" key="3">
    <source>
        <dbReference type="ARBA" id="ARBA00022676"/>
    </source>
</evidence>
<keyword evidence="8" id="KW-0333">Golgi apparatus</keyword>
<dbReference type="GO" id="GO:0000139">
    <property type="term" value="C:Golgi membrane"/>
    <property type="evidence" value="ECO:0007669"/>
    <property type="project" value="UniProtKB-SubCell"/>
</dbReference>
<proteinExistence type="inferred from homology"/>
<keyword evidence="3" id="KW-0328">Glycosyltransferase</keyword>
<evidence type="ECO:0000256" key="8">
    <source>
        <dbReference type="ARBA" id="ARBA00023034"/>
    </source>
</evidence>
<name>A0AA35PIF5_9SAUR</name>
<evidence type="ECO:0000313" key="13">
    <source>
        <dbReference type="Proteomes" id="UP001178461"/>
    </source>
</evidence>
<reference evidence="12" key="1">
    <citation type="submission" date="2022-12" db="EMBL/GenBank/DDBJ databases">
        <authorList>
            <person name="Alioto T."/>
            <person name="Alioto T."/>
            <person name="Gomez Garrido J."/>
        </authorList>
    </citation>
    <scope>NUCLEOTIDE SEQUENCE</scope>
</reference>
<keyword evidence="13" id="KW-1185">Reference proteome</keyword>
<dbReference type="AlphaFoldDB" id="A0AA35PIF5"/>
<organism evidence="12 13">
    <name type="scientific">Podarcis lilfordi</name>
    <name type="common">Lilford's wall lizard</name>
    <dbReference type="NCBI Taxonomy" id="74358"/>
    <lineage>
        <taxon>Eukaryota</taxon>
        <taxon>Metazoa</taxon>
        <taxon>Chordata</taxon>
        <taxon>Craniata</taxon>
        <taxon>Vertebrata</taxon>
        <taxon>Euteleostomi</taxon>
        <taxon>Lepidosauria</taxon>
        <taxon>Squamata</taxon>
        <taxon>Bifurcata</taxon>
        <taxon>Unidentata</taxon>
        <taxon>Episquamata</taxon>
        <taxon>Laterata</taxon>
        <taxon>Lacertibaenia</taxon>
        <taxon>Lacertidae</taxon>
        <taxon>Podarcis</taxon>
    </lineage>
</organism>
<dbReference type="Pfam" id="PF00777">
    <property type="entry name" value="Glyco_transf_29"/>
    <property type="match status" value="1"/>
</dbReference>
<dbReference type="InterPro" id="IPR001675">
    <property type="entry name" value="Glyco_trans_29"/>
</dbReference>
<evidence type="ECO:0000256" key="11">
    <source>
        <dbReference type="SAM" id="MobiDB-lite"/>
    </source>
</evidence>
<evidence type="ECO:0000256" key="4">
    <source>
        <dbReference type="ARBA" id="ARBA00022679"/>
    </source>
</evidence>
<keyword evidence="9" id="KW-0472">Membrane</keyword>
<evidence type="ECO:0000256" key="10">
    <source>
        <dbReference type="ARBA" id="ARBA00023180"/>
    </source>
</evidence>
<evidence type="ECO:0000256" key="5">
    <source>
        <dbReference type="ARBA" id="ARBA00022692"/>
    </source>
</evidence>
<evidence type="ECO:0000256" key="2">
    <source>
        <dbReference type="ARBA" id="ARBA00006003"/>
    </source>
</evidence>
<accession>A0AA35PIF5</accession>
<evidence type="ECO:0000256" key="9">
    <source>
        <dbReference type="ARBA" id="ARBA00023136"/>
    </source>
</evidence>
<evidence type="ECO:0000256" key="1">
    <source>
        <dbReference type="ARBA" id="ARBA00004323"/>
    </source>
</evidence>
<evidence type="ECO:0000256" key="7">
    <source>
        <dbReference type="ARBA" id="ARBA00022989"/>
    </source>
</evidence>
<evidence type="ECO:0000256" key="6">
    <source>
        <dbReference type="ARBA" id="ARBA00022968"/>
    </source>
</evidence>
<dbReference type="EMBL" id="OX395135">
    <property type="protein sequence ID" value="CAI5786623.1"/>
    <property type="molecule type" value="Genomic_DNA"/>
</dbReference>
<keyword evidence="5" id="KW-0812">Transmembrane</keyword>
<comment type="subcellular location">
    <subcellularLocation>
        <location evidence="1">Golgi apparatus membrane</location>
        <topology evidence="1">Single-pass type II membrane protein</topology>
    </subcellularLocation>
</comment>
<keyword evidence="7" id="KW-1133">Transmembrane helix</keyword>
<dbReference type="InterPro" id="IPR050943">
    <property type="entry name" value="Glycosyltr_29_Sialyltrsf"/>
</dbReference>
<dbReference type="GO" id="GO:0003828">
    <property type="term" value="F:alpha-N-acetylneuraminate alpha-2,8-sialyltransferase activity"/>
    <property type="evidence" value="ECO:0007669"/>
    <property type="project" value="TreeGrafter"/>
</dbReference>
<feature type="region of interest" description="Disordered" evidence="11">
    <location>
        <begin position="1"/>
        <end position="31"/>
    </location>
</feature>
<dbReference type="GO" id="GO:0006491">
    <property type="term" value="P:N-glycan processing"/>
    <property type="evidence" value="ECO:0007669"/>
    <property type="project" value="TreeGrafter"/>
</dbReference>
<dbReference type="PANTHER" id="PTHR11987">
    <property type="entry name" value="ALPHA-2,8-SIALYLTRANSFERASE"/>
    <property type="match status" value="1"/>
</dbReference>
<keyword evidence="6" id="KW-0735">Signal-anchor</keyword>
<keyword evidence="4" id="KW-0808">Transferase</keyword>
<comment type="similarity">
    <text evidence="2">Belongs to the glycosyltransferase 29 family.</text>
</comment>
<dbReference type="Gene3D" id="3.90.1480.20">
    <property type="entry name" value="Glycosyl transferase family 29"/>
    <property type="match status" value="1"/>
</dbReference>
<feature type="compositionally biased region" description="Low complexity" evidence="11">
    <location>
        <begin position="21"/>
        <end position="31"/>
    </location>
</feature>
<sequence>MWGLGQEELGGPCSVPHKGKGPPSGAGSPQASPWAGAVRAIMSLNCLPRKWSLALGPVCLLLFLGVALLLLHRAREWAEIQEQKECQELIWLLESKNLFFGNFQYRKTSRNQKRIRAVKKWDIWTEDKNILEHVLLTEECQWDPDAAVVAQYRAELGQCCNASSLLILTKENTPLGSNIVFGKDGRKVPVRPDLVDLLPERSIFSEVQYEHCAVVGNGGILQRSRCGKEINQADFVIRFSLPPARNSSEDVGSKTSLVALNLSSLDSKYQGSQRKRLADALRPYRDALLLLLLPTLQSRARNPPLHSLEDSDVLQRASFLNPQYLDALGSYWTGEGFQPECLSPNFAFVSLALELCQRITLYGFWPFAHGLSGQPFPRHSQVRIRPREFSCYLKMYLQGILRLRLGKCQ</sequence>
<dbReference type="GO" id="GO:0009311">
    <property type="term" value="P:oligosaccharide metabolic process"/>
    <property type="evidence" value="ECO:0007669"/>
    <property type="project" value="TreeGrafter"/>
</dbReference>
<protein>
    <submittedName>
        <fullName evidence="12">Alpha-2,8-sialyltransferase 8F-like isoform X1</fullName>
    </submittedName>
</protein>
<dbReference type="PANTHER" id="PTHR11987:SF29">
    <property type="entry name" value="ALPHA-2,8-SIALYLTRANSFERASE 8F"/>
    <property type="match status" value="1"/>
</dbReference>
<dbReference type="Proteomes" id="UP001178461">
    <property type="component" value="Chromosome 10"/>
</dbReference>
<dbReference type="InterPro" id="IPR038578">
    <property type="entry name" value="GT29-like_sf"/>
</dbReference>
<keyword evidence="10" id="KW-0325">Glycoprotein</keyword>
<gene>
    <name evidence="12" type="ORF">PODLI_1B031171</name>
</gene>